<dbReference type="Proteomes" id="UP000179145">
    <property type="component" value="Chromosome"/>
</dbReference>
<evidence type="ECO:0000256" key="4">
    <source>
        <dbReference type="ARBA" id="ARBA00024746"/>
    </source>
</evidence>
<organism evidence="7 8">
    <name type="scientific">Kozakia baliensis</name>
    <dbReference type="NCBI Taxonomy" id="153496"/>
    <lineage>
        <taxon>Bacteria</taxon>
        <taxon>Pseudomonadati</taxon>
        <taxon>Pseudomonadota</taxon>
        <taxon>Alphaproteobacteria</taxon>
        <taxon>Acetobacterales</taxon>
        <taxon>Acetobacteraceae</taxon>
        <taxon>Kozakia</taxon>
    </lineage>
</organism>
<comment type="similarity">
    <text evidence="1 5">Belongs to the FlgD family.</text>
</comment>
<dbReference type="RefSeq" id="WP_070402449.1">
    <property type="nucleotide sequence ID" value="NZ_BJVW01000010.1"/>
</dbReference>
<protein>
    <recommendedName>
        <fullName evidence="2 5">Basal-body rod modification protein FlgD</fullName>
    </recommendedName>
</protein>
<gene>
    <name evidence="7" type="ORF">A0U89_05815</name>
</gene>
<accession>A0A1D8USW4</accession>
<dbReference type="GO" id="GO:0044781">
    <property type="term" value="P:bacterial-type flagellum organization"/>
    <property type="evidence" value="ECO:0007669"/>
    <property type="project" value="UniProtKB-UniRule"/>
</dbReference>
<dbReference type="KEGG" id="kba:A0U89_05815"/>
<dbReference type="OrthoDB" id="9785233at2"/>
<evidence type="ECO:0000256" key="3">
    <source>
        <dbReference type="ARBA" id="ARBA00022795"/>
    </source>
</evidence>
<evidence type="ECO:0000256" key="2">
    <source>
        <dbReference type="ARBA" id="ARBA00016013"/>
    </source>
</evidence>
<dbReference type="InterPro" id="IPR025965">
    <property type="entry name" value="FlgD/Vpr_Ig-like"/>
</dbReference>
<evidence type="ECO:0000256" key="5">
    <source>
        <dbReference type="RuleBase" id="RU362076"/>
    </source>
</evidence>
<dbReference type="STRING" id="153496.A0U89_05815"/>
<keyword evidence="8" id="KW-1185">Reference proteome</keyword>
<comment type="function">
    <text evidence="4 5">Required for flagellar hook formation. May act as a scaffolding protein.</text>
</comment>
<sequence>MSSLSISNNSLFSAVRSSASEAIGSSSSSTSASSSSSGALASLSNNYNTFLSLLTTQLQHQDPSNPMNTDSFTTELAQFSGVEQQVSTNKNLMTLINTVQEQEMTSGTALIGKTVSAATSQLPLQGGKADVSFNADQAGTVGIVVTDSTGNAVKSSVIDAQKGDNNWSWDGSMDSGGTAQDGLYNIGIVEQDASGNKKLSPVLHGVVSGIGNTLNGLAVKIGEASIGIGDIQTI</sequence>
<dbReference type="Gene3D" id="2.30.30.910">
    <property type="match status" value="1"/>
</dbReference>
<dbReference type="Pfam" id="PF13860">
    <property type="entry name" value="FlgD_ig"/>
    <property type="match status" value="1"/>
</dbReference>
<evidence type="ECO:0000313" key="8">
    <source>
        <dbReference type="Proteomes" id="UP000179145"/>
    </source>
</evidence>
<keyword evidence="3 5" id="KW-1005">Bacterial flagellum biogenesis</keyword>
<name>A0A1D8USW4_9PROT</name>
<reference evidence="7 8" key="1">
    <citation type="journal article" date="2016" name="Microb. Cell Fact.">
        <title>Dissection of exopolysaccharide biosynthesis in Kozakia baliensis.</title>
        <authorList>
            <person name="Brandt J.U."/>
            <person name="Jakob F."/>
            <person name="Behr J."/>
            <person name="Geissler A.J."/>
            <person name="Vogel R.F."/>
        </authorList>
    </citation>
    <scope>NUCLEOTIDE SEQUENCE [LARGE SCALE GENOMIC DNA]</scope>
    <source>
        <strain evidence="7 8">DSM 14400</strain>
    </source>
</reference>
<dbReference type="eggNOG" id="COG1843">
    <property type="taxonomic scope" value="Bacteria"/>
</dbReference>
<dbReference type="EMBL" id="CP014674">
    <property type="protein sequence ID" value="AOX16723.1"/>
    <property type="molecule type" value="Genomic_DNA"/>
</dbReference>
<evidence type="ECO:0000256" key="1">
    <source>
        <dbReference type="ARBA" id="ARBA00010577"/>
    </source>
</evidence>
<evidence type="ECO:0000313" key="7">
    <source>
        <dbReference type="EMBL" id="AOX16723.1"/>
    </source>
</evidence>
<dbReference type="Gene3D" id="2.60.40.4070">
    <property type="match status" value="1"/>
</dbReference>
<evidence type="ECO:0000259" key="6">
    <source>
        <dbReference type="Pfam" id="PF13860"/>
    </source>
</evidence>
<feature type="domain" description="FlgD/Vpr Ig-like" evidence="6">
    <location>
        <begin position="126"/>
        <end position="192"/>
    </location>
</feature>
<proteinExistence type="inferred from homology"/>
<dbReference type="AlphaFoldDB" id="A0A1D8USW4"/>
<dbReference type="InterPro" id="IPR005648">
    <property type="entry name" value="FlgD"/>
</dbReference>
<dbReference type="Pfam" id="PF03963">
    <property type="entry name" value="FlgD"/>
    <property type="match status" value="1"/>
</dbReference>